<feature type="region of interest" description="Disordered" evidence="1">
    <location>
        <begin position="251"/>
        <end position="331"/>
    </location>
</feature>
<dbReference type="RefSeq" id="WP_173263941.1">
    <property type="nucleotide sequence ID" value="NZ_BLLG01000005.1"/>
</dbReference>
<evidence type="ECO:0000313" key="2">
    <source>
        <dbReference type="EMBL" id="GFH36014.1"/>
    </source>
</evidence>
<evidence type="ECO:0000256" key="1">
    <source>
        <dbReference type="SAM" id="MobiDB-lite"/>
    </source>
</evidence>
<protein>
    <recommendedName>
        <fullName evidence="4">Extensin</fullName>
    </recommendedName>
</protein>
<feature type="region of interest" description="Disordered" evidence="1">
    <location>
        <begin position="127"/>
        <end position="211"/>
    </location>
</feature>
<dbReference type="AlphaFoldDB" id="A0A6A0AVN8"/>
<dbReference type="EMBL" id="BLLG01000005">
    <property type="protein sequence ID" value="GFH36014.1"/>
    <property type="molecule type" value="Genomic_DNA"/>
</dbReference>
<organism evidence="2 3">
    <name type="scientific">Streptomyces pacificus</name>
    <dbReference type="NCBI Taxonomy" id="2705029"/>
    <lineage>
        <taxon>Bacteria</taxon>
        <taxon>Bacillati</taxon>
        <taxon>Actinomycetota</taxon>
        <taxon>Actinomycetes</taxon>
        <taxon>Kitasatosporales</taxon>
        <taxon>Streptomycetaceae</taxon>
        <taxon>Streptomyces</taxon>
    </lineage>
</organism>
<feature type="compositionally biased region" description="Acidic residues" evidence="1">
    <location>
        <begin position="265"/>
        <end position="297"/>
    </location>
</feature>
<proteinExistence type="predicted"/>
<keyword evidence="3" id="KW-1185">Reference proteome</keyword>
<gene>
    <name evidence="2" type="ORF">SCWH03_22360</name>
</gene>
<accession>A0A6A0AVN8</accession>
<evidence type="ECO:0008006" key="4">
    <source>
        <dbReference type="Google" id="ProtNLM"/>
    </source>
</evidence>
<reference evidence="2 3" key="1">
    <citation type="submission" date="2020-02" db="EMBL/GenBank/DDBJ databases">
        <title>Whole Genome Shotgun Sequence of Streptomyces sp. strain CWH03.</title>
        <authorList>
            <person name="Dohra H."/>
            <person name="Kodani S."/>
            <person name="Yamamura H."/>
        </authorList>
    </citation>
    <scope>NUCLEOTIDE SEQUENCE [LARGE SCALE GENOMIC DNA]</scope>
    <source>
        <strain evidence="2 3">CWH03</strain>
    </source>
</reference>
<name>A0A6A0AVN8_9ACTN</name>
<feature type="compositionally biased region" description="Low complexity" evidence="1">
    <location>
        <begin position="164"/>
        <end position="174"/>
    </location>
</feature>
<sequence>MADERDTWLDQESAERLLRGEPLEPVGVDARHQALLLAGLLDEAAARGPVTEPLGGEEAALAAFRQARDGGAAELLPTVRLTPQAGPVSWARSVHWGLAASLAGLAAGGVAVAAGTGLLPIPFGETQPAPASSVSGAVTPGPVATEPPVGRLRSPEAPSPPAGTPSSPSAPAAPDGTRTPDGDGAGARQGEPSTTPHDGRTEDTGDGDWYGRTVQACRDHHNGTLGEERKRTLEAAAQGVDRVQQFCDRILTAAGGDADGSQGGEDGDGDDGGQGGEDGEDGDDGGQGDGDGDDGDDGSGSGGLPRSSFLPPASVRPAPAEQPFAPPTEVWRVSRPAAPGAPLAAL</sequence>
<comment type="caution">
    <text evidence="2">The sequence shown here is derived from an EMBL/GenBank/DDBJ whole genome shotgun (WGS) entry which is preliminary data.</text>
</comment>
<evidence type="ECO:0000313" key="3">
    <source>
        <dbReference type="Proteomes" id="UP000484988"/>
    </source>
</evidence>
<dbReference type="Proteomes" id="UP000484988">
    <property type="component" value="Unassembled WGS sequence"/>
</dbReference>